<proteinExistence type="predicted"/>
<dbReference type="GO" id="GO:0032259">
    <property type="term" value="P:methylation"/>
    <property type="evidence" value="ECO:0007669"/>
    <property type="project" value="UniProtKB-KW"/>
</dbReference>
<dbReference type="InterPro" id="IPR029063">
    <property type="entry name" value="SAM-dependent_MTases_sf"/>
</dbReference>
<dbReference type="PIRSF" id="PIRSF017393">
    <property type="entry name" value="MTase_SAV2177"/>
    <property type="match status" value="1"/>
</dbReference>
<protein>
    <submittedName>
        <fullName evidence="1">SAM-dependent methyltransferase</fullName>
    </submittedName>
</protein>
<name>A0A840NM24_9PSEU</name>
<dbReference type="SUPFAM" id="SSF53335">
    <property type="entry name" value="S-adenosyl-L-methionine-dependent methyltransferases"/>
    <property type="match status" value="1"/>
</dbReference>
<dbReference type="Gene3D" id="3.40.50.150">
    <property type="entry name" value="Vaccinia Virus protein VP39"/>
    <property type="match status" value="1"/>
</dbReference>
<gene>
    <name evidence="1" type="ORF">BJ969_004251</name>
</gene>
<dbReference type="EMBL" id="JACHIV010000001">
    <property type="protein sequence ID" value="MBB5071163.1"/>
    <property type="molecule type" value="Genomic_DNA"/>
</dbReference>
<dbReference type="Proteomes" id="UP000580474">
    <property type="component" value="Unassembled WGS sequence"/>
</dbReference>
<evidence type="ECO:0000313" key="2">
    <source>
        <dbReference type="Proteomes" id="UP000580474"/>
    </source>
</evidence>
<organism evidence="1 2">
    <name type="scientific">Saccharopolyspora gloriosae</name>
    <dbReference type="NCBI Taxonomy" id="455344"/>
    <lineage>
        <taxon>Bacteria</taxon>
        <taxon>Bacillati</taxon>
        <taxon>Actinomycetota</taxon>
        <taxon>Actinomycetes</taxon>
        <taxon>Pseudonocardiales</taxon>
        <taxon>Pseudonocardiaceae</taxon>
        <taxon>Saccharopolyspora</taxon>
    </lineage>
</organism>
<accession>A0A840NM24</accession>
<keyword evidence="1" id="KW-0489">Methyltransferase</keyword>
<keyword evidence="2" id="KW-1185">Reference proteome</keyword>
<keyword evidence="1" id="KW-0808">Transferase</keyword>
<comment type="caution">
    <text evidence="1">The sequence shown here is derived from an EMBL/GenBank/DDBJ whole genome shotgun (WGS) entry which is preliminary data.</text>
</comment>
<sequence>MYDYFLGGTQNFPADRKAAEQQLTLLPATRVGVRENRAFLRRVVRYCAERGIRQFLDLGSGIPTAGNVHEVAHQGRPDAVIAYVDHEPVAVAHARRLLHGEERVTVTQADLSHPADVLDAPGVTRLLDFDQPIAVLALSVLHFVSDEADPAGVLAAYQRACAPGSVLAVSHASGAGLSATQVVEGLRIYDQTPTPLSLRPAEQARELLTGWSLIPPGVVPVVEWRPDFDVSEEVRSAVGNGWAAVGVKPSASG</sequence>
<dbReference type="GO" id="GO:0008168">
    <property type="term" value="F:methyltransferase activity"/>
    <property type="evidence" value="ECO:0007669"/>
    <property type="project" value="UniProtKB-KW"/>
</dbReference>
<dbReference type="AlphaFoldDB" id="A0A840NM24"/>
<dbReference type="Pfam" id="PF04672">
    <property type="entry name" value="Methyltransf_19"/>
    <property type="match status" value="1"/>
</dbReference>
<evidence type="ECO:0000313" key="1">
    <source>
        <dbReference type="EMBL" id="MBB5071163.1"/>
    </source>
</evidence>
<dbReference type="InterPro" id="IPR006764">
    <property type="entry name" value="SAM_dep_MeTrfase_SAV2177_type"/>
</dbReference>
<reference evidence="1 2" key="1">
    <citation type="submission" date="2020-08" db="EMBL/GenBank/DDBJ databases">
        <title>Sequencing the genomes of 1000 actinobacteria strains.</title>
        <authorList>
            <person name="Klenk H.-P."/>
        </authorList>
    </citation>
    <scope>NUCLEOTIDE SEQUENCE [LARGE SCALE GENOMIC DNA]</scope>
    <source>
        <strain evidence="1 2">DSM 45582</strain>
    </source>
</reference>